<evidence type="ECO:0008006" key="3">
    <source>
        <dbReference type="Google" id="ProtNLM"/>
    </source>
</evidence>
<sequence>MDTENFPFDTKLFLSELKKKDYLLIFKYYVKRHIPEFKTIKYRCFIIGNILNFILSTILYIAFDINWMKWFFIVFILVCIYTLLCITTHTASYFDLYWEDQNTLRKKGYYIHSLQFTEEKIIIEHYKNFEPVISTYNYQDINTLDISPYGIIIKNSVIIYVSYCAFPDYKVFKNFCNWYRRKYLCKK</sequence>
<keyword evidence="1" id="KW-1133">Transmembrane helix</keyword>
<name>A0A6N2R3W4_BLAHA</name>
<evidence type="ECO:0000256" key="1">
    <source>
        <dbReference type="SAM" id="Phobius"/>
    </source>
</evidence>
<accession>A0A6N2R3W4</accession>
<dbReference type="AlphaFoldDB" id="A0A6N2R3W4"/>
<gene>
    <name evidence="2" type="ORF">BHLFYP23_01431</name>
</gene>
<protein>
    <recommendedName>
        <fullName evidence="3">YcxB-like protein domain-containing protein</fullName>
    </recommendedName>
</protein>
<organism evidence="2">
    <name type="scientific">Blautia hansenii</name>
    <name type="common">Ruminococcus hansenii</name>
    <dbReference type="NCBI Taxonomy" id="1322"/>
    <lineage>
        <taxon>Bacteria</taxon>
        <taxon>Bacillati</taxon>
        <taxon>Bacillota</taxon>
        <taxon>Clostridia</taxon>
        <taxon>Lachnospirales</taxon>
        <taxon>Lachnospiraceae</taxon>
        <taxon>Blautia</taxon>
    </lineage>
</organism>
<reference evidence="2" key="1">
    <citation type="submission" date="2019-11" db="EMBL/GenBank/DDBJ databases">
        <authorList>
            <person name="Feng L."/>
        </authorList>
    </citation>
    <scope>NUCLEOTIDE SEQUENCE</scope>
    <source>
        <strain evidence="2">BhanseniiLFYP23</strain>
    </source>
</reference>
<feature type="transmembrane region" description="Helical" evidence="1">
    <location>
        <begin position="69"/>
        <end position="98"/>
    </location>
</feature>
<feature type="transmembrane region" description="Helical" evidence="1">
    <location>
        <begin position="42"/>
        <end position="63"/>
    </location>
</feature>
<dbReference type="EMBL" id="CACRSY010000004">
    <property type="protein sequence ID" value="VYS75394.1"/>
    <property type="molecule type" value="Genomic_DNA"/>
</dbReference>
<proteinExistence type="predicted"/>
<dbReference type="RefSeq" id="WP_156341767.1">
    <property type="nucleotide sequence ID" value="NZ_CACRSY010000004.1"/>
</dbReference>
<evidence type="ECO:0000313" key="2">
    <source>
        <dbReference type="EMBL" id="VYS75394.1"/>
    </source>
</evidence>
<keyword evidence="1" id="KW-0472">Membrane</keyword>
<keyword evidence="1" id="KW-0812">Transmembrane</keyword>